<dbReference type="Gene3D" id="3.10.450.150">
    <property type="entry name" value="enterococcus faecalis protein"/>
    <property type="match status" value="1"/>
</dbReference>
<reference evidence="1 2" key="1">
    <citation type="submission" date="2020-04" db="EMBL/GenBank/DDBJ databases">
        <title>MicrobeNet Type strains.</title>
        <authorList>
            <person name="Nicholson A.C."/>
        </authorList>
    </citation>
    <scope>NUCLEOTIDE SEQUENCE [LARGE SCALE GENOMIC DNA]</scope>
    <source>
        <strain evidence="1 2">CCUG 69612</strain>
    </source>
</reference>
<dbReference type="EMBL" id="JAAXPR010000003">
    <property type="protein sequence ID" value="NKZ19715.1"/>
    <property type="molecule type" value="Genomic_DNA"/>
</dbReference>
<proteinExistence type="predicted"/>
<protein>
    <submittedName>
        <fullName evidence="1">DUF960 domain-containing protein</fullName>
    </submittedName>
</protein>
<name>A0A7X6S0V3_9STRE</name>
<dbReference type="RefSeq" id="WP_168548471.1">
    <property type="nucleotide sequence ID" value="NZ_JAAXPR010000003.1"/>
</dbReference>
<dbReference type="Proteomes" id="UP000522720">
    <property type="component" value="Unassembled WGS sequence"/>
</dbReference>
<gene>
    <name evidence="1" type="ORF">HF992_02425</name>
</gene>
<evidence type="ECO:0000313" key="1">
    <source>
        <dbReference type="EMBL" id="NKZ19715.1"/>
    </source>
</evidence>
<organism evidence="1 2">
    <name type="scientific">Streptococcus ovuberis</name>
    <dbReference type="NCBI Taxonomy" id="1936207"/>
    <lineage>
        <taxon>Bacteria</taxon>
        <taxon>Bacillati</taxon>
        <taxon>Bacillota</taxon>
        <taxon>Bacilli</taxon>
        <taxon>Lactobacillales</taxon>
        <taxon>Streptococcaceae</taxon>
        <taxon>Streptococcus</taxon>
    </lineage>
</organism>
<sequence>MAFSNTRGRYASFGIVTVLPSEMIDVFWEIIDNKLKGVIPLQPVLTFRLVNRKGKISIAFSQEQFPVRITFDYDYPFDHFYPHTVYVIDRNGRETVTLPEEAHMI</sequence>
<dbReference type="AlphaFoldDB" id="A0A7X6S0V3"/>
<dbReference type="Pfam" id="PF06124">
    <property type="entry name" value="DUF960"/>
    <property type="match status" value="1"/>
</dbReference>
<dbReference type="InterPro" id="IPR009303">
    <property type="entry name" value="DUF960"/>
</dbReference>
<keyword evidence="2" id="KW-1185">Reference proteome</keyword>
<evidence type="ECO:0000313" key="2">
    <source>
        <dbReference type="Proteomes" id="UP000522720"/>
    </source>
</evidence>
<accession>A0A7X6S0V3</accession>
<comment type="caution">
    <text evidence="1">The sequence shown here is derived from an EMBL/GenBank/DDBJ whole genome shotgun (WGS) entry which is preliminary data.</text>
</comment>